<dbReference type="EMBL" id="JAUTXU010000124">
    <property type="protein sequence ID" value="KAK3706036.1"/>
    <property type="molecule type" value="Genomic_DNA"/>
</dbReference>
<reference evidence="1" key="1">
    <citation type="submission" date="2023-07" db="EMBL/GenBank/DDBJ databases">
        <title>Black Yeasts Isolated from many extreme environments.</title>
        <authorList>
            <person name="Coleine C."/>
            <person name="Stajich J.E."/>
            <person name="Selbmann L."/>
        </authorList>
    </citation>
    <scope>NUCLEOTIDE SEQUENCE</scope>
    <source>
        <strain evidence="1">CCFEE 5714</strain>
    </source>
</reference>
<protein>
    <submittedName>
        <fullName evidence="1">Uncharacterized protein</fullName>
    </submittedName>
</protein>
<accession>A0ACC3MXX0</accession>
<evidence type="ECO:0000313" key="1">
    <source>
        <dbReference type="EMBL" id="KAK3706036.1"/>
    </source>
</evidence>
<comment type="caution">
    <text evidence="1">The sequence shown here is derived from an EMBL/GenBank/DDBJ whole genome shotgun (WGS) entry which is preliminary data.</text>
</comment>
<sequence length="679" mass="75995">MSQRTARRGEVLNPGQVPGRDDPRRAKRVKHSPSSPAAHDIEENAREKRKLLLSMDYGTKALATAYRVARPDDTAVANNVCDVLWPKGEYEAPQAVAWAEDGTFYWGHGVQEALKSKKKLIKDEDVPGLWKLCLYDEHASSDMAKLVRAQLGKRSVDELLTTHISAIIKSAKERIKGEALAGFSAEDIDNMPTQLFLSVPQRWQAPGNRRMTEAAKKAGVGYVELVYEPQCAAAFFTHKILDRSPAQLKVGDVIMVADIGGGTDDFVSYRIKSLGQYGAGVGLELVGKATGALCGSEFVTQKFITWMKKQAGNFAAKCEELGLSEVACIRRAAHEFESIKRDFADPDVEDEYVKIRGNTGARWDLKLTRDSENICGFFKDVIRTIKECIDKQSTLRTTTLIIPGGFGRSEYLIRQLKAQYGQRFRFEGQTTGPGVGVIQPVSRGALYRYHDIESRGLRDDGSFGIARVEDYDPDLHDDATYSYGDIMHNGGMCQSNRRKNDKIVAKDDYEGRDIVFERWLPLLESDYTPKLPGAPVTVEAWQEFWVPVNDQTVSVQVYWSKNTNLHEHAPIRRGRNAKSQLKSGIYNWGDKLVKTLPDLGAMGFKSIGSREGPVFKVYCRLLLECNGANISVRWQLARPGTPPYDEHGQRREGNVDYEDDEKYELCDGAYNPFPRASPS</sequence>
<name>A0ACC3MXX0_9PEZI</name>
<organism evidence="1 2">
    <name type="scientific">Vermiconidia calcicola</name>
    <dbReference type="NCBI Taxonomy" id="1690605"/>
    <lineage>
        <taxon>Eukaryota</taxon>
        <taxon>Fungi</taxon>
        <taxon>Dikarya</taxon>
        <taxon>Ascomycota</taxon>
        <taxon>Pezizomycotina</taxon>
        <taxon>Dothideomycetes</taxon>
        <taxon>Dothideomycetidae</taxon>
        <taxon>Mycosphaerellales</taxon>
        <taxon>Extremaceae</taxon>
        <taxon>Vermiconidia</taxon>
    </lineage>
</organism>
<dbReference type="Proteomes" id="UP001281147">
    <property type="component" value="Unassembled WGS sequence"/>
</dbReference>
<proteinExistence type="predicted"/>
<evidence type="ECO:0000313" key="2">
    <source>
        <dbReference type="Proteomes" id="UP001281147"/>
    </source>
</evidence>
<keyword evidence="2" id="KW-1185">Reference proteome</keyword>
<gene>
    <name evidence="1" type="ORF">LTR37_013030</name>
</gene>